<reference evidence="2" key="1">
    <citation type="journal article" date="2023" name="Front. Plant Sci.">
        <title>Chromosomal-level genome assembly of Melastoma candidum provides insights into trichome evolution.</title>
        <authorList>
            <person name="Zhong Y."/>
            <person name="Wu W."/>
            <person name="Sun C."/>
            <person name="Zou P."/>
            <person name="Liu Y."/>
            <person name="Dai S."/>
            <person name="Zhou R."/>
        </authorList>
    </citation>
    <scope>NUCLEOTIDE SEQUENCE [LARGE SCALE GENOMIC DNA]</scope>
</reference>
<proteinExistence type="predicted"/>
<organism evidence="1 2">
    <name type="scientific">Melastoma candidum</name>
    <dbReference type="NCBI Taxonomy" id="119954"/>
    <lineage>
        <taxon>Eukaryota</taxon>
        <taxon>Viridiplantae</taxon>
        <taxon>Streptophyta</taxon>
        <taxon>Embryophyta</taxon>
        <taxon>Tracheophyta</taxon>
        <taxon>Spermatophyta</taxon>
        <taxon>Magnoliopsida</taxon>
        <taxon>eudicotyledons</taxon>
        <taxon>Gunneridae</taxon>
        <taxon>Pentapetalae</taxon>
        <taxon>rosids</taxon>
        <taxon>malvids</taxon>
        <taxon>Myrtales</taxon>
        <taxon>Melastomataceae</taxon>
        <taxon>Melastomatoideae</taxon>
        <taxon>Melastomateae</taxon>
        <taxon>Melastoma</taxon>
    </lineage>
</organism>
<gene>
    <name evidence="1" type="ORF">MLD38_016084</name>
</gene>
<evidence type="ECO:0000313" key="2">
    <source>
        <dbReference type="Proteomes" id="UP001057402"/>
    </source>
</evidence>
<keyword evidence="2" id="KW-1185">Reference proteome</keyword>
<comment type="caution">
    <text evidence="1">The sequence shown here is derived from an EMBL/GenBank/DDBJ whole genome shotgun (WGS) entry which is preliminary data.</text>
</comment>
<sequence length="501" mass="55296">MASNLRQCEGSRQKKNARKESKKRIADHEVLRRPWIQADGVALDKPLDSAVLTRLKQFSAMNKFQKMALRASDGTRIKMIDTDTGGIVVNFTKADDDDDGGVVVRTSPKSSSSSDTHARSLSLSPILVVFSHPVRSPSVRIITEKLFHPAILGVHLGMASVEEVPPEYKIIDGEERAQDKQDLTPEGKFCPLPDDESLDPPTEVCILSEENGVCVKADDSKDGDVPKEKANMKKKTPFSSKGRPALSQSLSFPSRAMNDNGIRKSADAASAQHNANVKHTRNHCKQTNMSFRRSTGSVNSPAKKVLTESPMHASTDPTSRLARIIAKSHHEIEDNNLECGAPRSSGFALRLTERAEKRKEFFSKLEEKNKAKEAETTNLHEKSKENQEAEIKQLRKSLNFKATPLPNFYKEPPPRVDLKKIPTTRPISPKLGRKKDSDATTRDGSKPKSFAKGVKGRSHQASAKPKNLNAHEKAWDQPYEDDPAVLSSATEIATQEVAAGF</sequence>
<dbReference type="Proteomes" id="UP001057402">
    <property type="component" value="Chromosome 4"/>
</dbReference>
<accession>A0ACB9RI07</accession>
<name>A0ACB9RI07_9MYRT</name>
<dbReference type="EMBL" id="CM042883">
    <property type="protein sequence ID" value="KAI4378630.1"/>
    <property type="molecule type" value="Genomic_DNA"/>
</dbReference>
<protein>
    <submittedName>
        <fullName evidence="1">Uncharacterized protein</fullName>
    </submittedName>
</protein>
<evidence type="ECO:0000313" key="1">
    <source>
        <dbReference type="EMBL" id="KAI4378630.1"/>
    </source>
</evidence>